<evidence type="ECO:0000256" key="8">
    <source>
        <dbReference type="ARBA" id="ARBA00023239"/>
    </source>
</evidence>
<feature type="compositionally biased region" description="Basic and acidic residues" evidence="11">
    <location>
        <begin position="37"/>
        <end position="50"/>
    </location>
</feature>
<feature type="signal peptide" evidence="10">
    <location>
        <begin position="1"/>
        <end position="19"/>
    </location>
</feature>
<dbReference type="PROSITE" id="PS51257">
    <property type="entry name" value="PROKAR_LIPOPROTEIN"/>
    <property type="match status" value="1"/>
</dbReference>
<feature type="chain" id="PRO_5039740553" description="Carbonic anhydrase" evidence="10">
    <location>
        <begin position="20"/>
        <end position="259"/>
    </location>
</feature>
<dbReference type="PROSITE" id="PS51144">
    <property type="entry name" value="ALPHA_CA_2"/>
    <property type="match status" value="1"/>
</dbReference>
<evidence type="ECO:0000256" key="11">
    <source>
        <dbReference type="SAM" id="MobiDB-lite"/>
    </source>
</evidence>
<protein>
    <recommendedName>
        <fullName evidence="5 10">Carbonic anhydrase</fullName>
        <ecNumber evidence="4 10">4.2.1.1</ecNumber>
    </recommendedName>
</protein>
<keyword evidence="14" id="KW-1185">Reference proteome</keyword>
<sequence length="259" mass="29102">MKKTAFVVTSALSLSLLFAGCSNDDAAKKMNAGNENQSEKKVEKKSEEHLDYEDQKGWKFEAGDSQSPINIETGKTEQMKDEGKMALNYSKTVVDEVDNGHSIQVDDTGSAVIDGRNFDLEQFHFHAKSEHTVNEKHYPIEAHFVNQAQDGRLAVIAVFFTEGKKNGAFQTVLDNIKVGTKSDVAETIDVTQMLPSNKTYYHYMGSLTTPPLSENVEWYVMKNPIEVSKAQIALFDKYYDSNNRKIQPLNGRVVLEHIE</sequence>
<evidence type="ECO:0000256" key="5">
    <source>
        <dbReference type="ARBA" id="ARBA00014628"/>
    </source>
</evidence>
<feature type="region of interest" description="Disordered" evidence="11">
    <location>
        <begin position="28"/>
        <end position="50"/>
    </location>
</feature>
<gene>
    <name evidence="13" type="ORF">UR08_11585</name>
</gene>
<evidence type="ECO:0000256" key="1">
    <source>
        <dbReference type="ARBA" id="ARBA00001947"/>
    </source>
</evidence>
<comment type="caution">
    <text evidence="13">The sequence shown here is derived from an EMBL/GenBank/DDBJ whole genome shotgun (WGS) entry which is preliminary data.</text>
</comment>
<keyword evidence="10" id="KW-0732">Signal</keyword>
<evidence type="ECO:0000313" key="13">
    <source>
        <dbReference type="EMBL" id="RDW99464.1"/>
    </source>
</evidence>
<dbReference type="CDD" id="cd03124">
    <property type="entry name" value="alpha_CA_prokaryotic_like"/>
    <property type="match status" value="1"/>
</dbReference>
<dbReference type="GO" id="GO:0004089">
    <property type="term" value="F:carbonate dehydratase activity"/>
    <property type="evidence" value="ECO:0007669"/>
    <property type="project" value="UniProtKB-UniRule"/>
</dbReference>
<keyword evidence="7 10" id="KW-0862">Zinc</keyword>
<evidence type="ECO:0000259" key="12">
    <source>
        <dbReference type="PROSITE" id="PS51144"/>
    </source>
</evidence>
<evidence type="ECO:0000256" key="3">
    <source>
        <dbReference type="ARBA" id="ARBA00010718"/>
    </source>
</evidence>
<evidence type="ECO:0000256" key="4">
    <source>
        <dbReference type="ARBA" id="ARBA00012925"/>
    </source>
</evidence>
<dbReference type="PANTHER" id="PTHR18952:SF265">
    <property type="entry name" value="CARBONIC ANHYDRASE"/>
    <property type="match status" value="1"/>
</dbReference>
<dbReference type="EMBL" id="LARY01000003">
    <property type="protein sequence ID" value="RDW99464.1"/>
    <property type="molecule type" value="Genomic_DNA"/>
</dbReference>
<evidence type="ECO:0000256" key="7">
    <source>
        <dbReference type="ARBA" id="ARBA00022833"/>
    </source>
</evidence>
<dbReference type="InterPro" id="IPR001148">
    <property type="entry name" value="CA_dom"/>
</dbReference>
<dbReference type="AlphaFoldDB" id="A0A3D8TKW5"/>
<dbReference type="EC" id="4.2.1.1" evidence="4 10"/>
<proteinExistence type="inferred from homology"/>
<evidence type="ECO:0000256" key="6">
    <source>
        <dbReference type="ARBA" id="ARBA00022723"/>
    </source>
</evidence>
<evidence type="ECO:0000256" key="10">
    <source>
        <dbReference type="RuleBase" id="RU367011"/>
    </source>
</evidence>
<evidence type="ECO:0000256" key="9">
    <source>
        <dbReference type="ARBA" id="ARBA00048348"/>
    </source>
</evidence>
<evidence type="ECO:0000256" key="2">
    <source>
        <dbReference type="ARBA" id="ARBA00002904"/>
    </source>
</evidence>
<dbReference type="PANTHER" id="PTHR18952">
    <property type="entry name" value="CARBONIC ANHYDRASE"/>
    <property type="match status" value="1"/>
</dbReference>
<feature type="domain" description="Alpha-carbonic anhydrase" evidence="12">
    <location>
        <begin position="48"/>
        <end position="258"/>
    </location>
</feature>
<reference evidence="14" key="1">
    <citation type="submission" date="2015-04" db="EMBL/GenBank/DDBJ databases">
        <authorList>
            <person name="Schardt J."/>
            <person name="Mueller-Herbst S."/>
            <person name="Scherer S."/>
            <person name="Huptas C."/>
        </authorList>
    </citation>
    <scope>NUCLEOTIDE SEQUENCE [LARGE SCALE GENOMIC DNA]</scope>
    <source>
        <strain evidence="14">Kiel-L1</strain>
    </source>
</reference>
<name>A0A3D8TKW5_9LIST</name>
<accession>A0A3D8TKW5</accession>
<comment type="similarity">
    <text evidence="3 10">Belongs to the alpha-carbonic anhydrase family.</text>
</comment>
<dbReference type="GO" id="GO:0008270">
    <property type="term" value="F:zinc ion binding"/>
    <property type="evidence" value="ECO:0007669"/>
    <property type="project" value="UniProtKB-UniRule"/>
</dbReference>
<evidence type="ECO:0000313" key="14">
    <source>
        <dbReference type="Proteomes" id="UP000257055"/>
    </source>
</evidence>
<dbReference type="InterPro" id="IPR041891">
    <property type="entry name" value="Alpha_CA_prokaryot-like"/>
</dbReference>
<dbReference type="Gene3D" id="3.10.200.10">
    <property type="entry name" value="Alpha carbonic anhydrase"/>
    <property type="match status" value="1"/>
</dbReference>
<dbReference type="PROSITE" id="PS00162">
    <property type="entry name" value="ALPHA_CA_1"/>
    <property type="match status" value="1"/>
</dbReference>
<dbReference type="SUPFAM" id="SSF51069">
    <property type="entry name" value="Carbonic anhydrase"/>
    <property type="match status" value="1"/>
</dbReference>
<organism evidence="13 14">
    <name type="scientific">Listeria kieliensis</name>
    <dbReference type="NCBI Taxonomy" id="1621700"/>
    <lineage>
        <taxon>Bacteria</taxon>
        <taxon>Bacillati</taxon>
        <taxon>Bacillota</taxon>
        <taxon>Bacilli</taxon>
        <taxon>Bacillales</taxon>
        <taxon>Listeriaceae</taxon>
        <taxon>Listeria</taxon>
    </lineage>
</organism>
<dbReference type="InterPro" id="IPR023561">
    <property type="entry name" value="Carbonic_anhydrase_a-class"/>
</dbReference>
<dbReference type="InterPro" id="IPR018338">
    <property type="entry name" value="Carbonic_anhydrase_a-class_CS"/>
</dbReference>
<dbReference type="InterPro" id="IPR036398">
    <property type="entry name" value="CA_dom_sf"/>
</dbReference>
<comment type="catalytic activity">
    <reaction evidence="9 10">
        <text>hydrogencarbonate + H(+) = CO2 + H2O</text>
        <dbReference type="Rhea" id="RHEA:10748"/>
        <dbReference type="ChEBI" id="CHEBI:15377"/>
        <dbReference type="ChEBI" id="CHEBI:15378"/>
        <dbReference type="ChEBI" id="CHEBI:16526"/>
        <dbReference type="ChEBI" id="CHEBI:17544"/>
        <dbReference type="EC" id="4.2.1.1"/>
    </reaction>
</comment>
<keyword evidence="8 10" id="KW-0456">Lyase</keyword>
<dbReference type="SMART" id="SM01057">
    <property type="entry name" value="Carb_anhydrase"/>
    <property type="match status" value="1"/>
</dbReference>
<comment type="function">
    <text evidence="2 10">Reversible hydration of carbon dioxide.</text>
</comment>
<dbReference type="Proteomes" id="UP000257055">
    <property type="component" value="Unassembled WGS sequence"/>
</dbReference>
<comment type="cofactor">
    <cofactor evidence="1 10">
        <name>Zn(2+)</name>
        <dbReference type="ChEBI" id="CHEBI:29105"/>
    </cofactor>
</comment>
<dbReference type="Pfam" id="PF00194">
    <property type="entry name" value="Carb_anhydrase"/>
    <property type="match status" value="1"/>
</dbReference>
<keyword evidence="6 10" id="KW-0479">Metal-binding</keyword>
<dbReference type="RefSeq" id="WP_240616095.1">
    <property type="nucleotide sequence ID" value="NZ_LARY01000003.1"/>
</dbReference>